<dbReference type="Pfam" id="PF14478">
    <property type="entry name" value="DUF4430"/>
    <property type="match status" value="1"/>
</dbReference>
<proteinExistence type="predicted"/>
<dbReference type="Gene3D" id="2.170.130.30">
    <property type="match status" value="1"/>
</dbReference>
<dbReference type="InterPro" id="IPR027954">
    <property type="entry name" value="Transcobalamin-like_C"/>
</dbReference>
<keyword evidence="1" id="KW-0732">Signal</keyword>
<protein>
    <submittedName>
        <fullName evidence="3">DUF4430 domain-containing protein</fullName>
    </submittedName>
</protein>
<accession>A0A8J7HS71</accession>
<dbReference type="AlphaFoldDB" id="A0A8J7HS71"/>
<comment type="caution">
    <text evidence="3">The sequence shown here is derived from an EMBL/GenBank/DDBJ whole genome shotgun (WGS) entry which is preliminary data.</text>
</comment>
<feature type="chain" id="PRO_5035244299" evidence="1">
    <location>
        <begin position="24"/>
        <end position="147"/>
    </location>
</feature>
<evidence type="ECO:0000259" key="2">
    <source>
        <dbReference type="Pfam" id="PF14478"/>
    </source>
</evidence>
<feature type="signal peptide" evidence="1">
    <location>
        <begin position="1"/>
        <end position="23"/>
    </location>
</feature>
<evidence type="ECO:0000313" key="4">
    <source>
        <dbReference type="Proteomes" id="UP000632766"/>
    </source>
</evidence>
<feature type="domain" description="Transcobalamin-like C-terminal" evidence="2">
    <location>
        <begin position="54"/>
        <end position="128"/>
    </location>
</feature>
<evidence type="ECO:0000256" key="1">
    <source>
        <dbReference type="SAM" id="SignalP"/>
    </source>
</evidence>
<name>A0A8J7HS71_9NOST</name>
<gene>
    <name evidence="3" type="ORF">I8748_13060</name>
</gene>
<dbReference type="RefSeq" id="WP_198124994.1">
    <property type="nucleotide sequence ID" value="NZ_JAECZC010000019.1"/>
</dbReference>
<sequence>MKILKALAVTVLVLLLVISPALADSSASQGDVTILVFDDGKVIFNIEEVPWVEGETVRTAMLKAAEKEPSFKFETDNIDAYGEIVTKIGDIKAETEEFWVLSINDEPNDIGIDTVVVNNGDVILWDIERQISPSKELDPSGSGETVL</sequence>
<keyword evidence="4" id="KW-1185">Reference proteome</keyword>
<reference evidence="3 4" key="1">
    <citation type="journal article" date="2021" name="Int. J. Syst. Evol. Microbiol.">
        <title>Amazonocrinis nigriterrae gen. nov., sp. nov., Atlanticothrix silvestris gen. nov., sp. nov. and Dendronalium phyllosphericum gen. nov., sp. nov., nostocacean cyanobacteria from Brazilian environments.</title>
        <authorList>
            <person name="Alvarenga D.O."/>
            <person name="Andreote A.P.D."/>
            <person name="Branco L.H.Z."/>
            <person name="Delbaje E."/>
            <person name="Cruz R.B."/>
            <person name="Varani A.M."/>
            <person name="Fiore M.F."/>
        </authorList>
    </citation>
    <scope>NUCLEOTIDE SEQUENCE [LARGE SCALE GENOMIC DNA]</scope>
    <source>
        <strain evidence="3 4">CENA67</strain>
    </source>
</reference>
<evidence type="ECO:0000313" key="3">
    <source>
        <dbReference type="EMBL" id="MBH8563100.1"/>
    </source>
</evidence>
<dbReference type="Proteomes" id="UP000632766">
    <property type="component" value="Unassembled WGS sequence"/>
</dbReference>
<organism evidence="3 4">
    <name type="scientific">Amazonocrinis nigriterrae CENA67</name>
    <dbReference type="NCBI Taxonomy" id="2794033"/>
    <lineage>
        <taxon>Bacteria</taxon>
        <taxon>Bacillati</taxon>
        <taxon>Cyanobacteriota</taxon>
        <taxon>Cyanophyceae</taxon>
        <taxon>Nostocales</taxon>
        <taxon>Nostocaceae</taxon>
        <taxon>Amazonocrinis</taxon>
        <taxon>Amazonocrinis nigriterrae</taxon>
    </lineage>
</organism>
<dbReference type="EMBL" id="JAECZC010000019">
    <property type="protein sequence ID" value="MBH8563100.1"/>
    <property type="molecule type" value="Genomic_DNA"/>
</dbReference>